<evidence type="ECO:0000313" key="1">
    <source>
        <dbReference type="EMBL" id="NQE36664.1"/>
    </source>
</evidence>
<evidence type="ECO:0000313" key="2">
    <source>
        <dbReference type="Proteomes" id="UP000702425"/>
    </source>
</evidence>
<dbReference type="RefSeq" id="WP_172190538.1">
    <property type="nucleotide sequence ID" value="NZ_CAWPPK010000311.1"/>
</dbReference>
<dbReference type="Proteomes" id="UP000702425">
    <property type="component" value="Unassembled WGS sequence"/>
</dbReference>
<name>A0ABX2D228_9CYAN</name>
<evidence type="ECO:0008006" key="3">
    <source>
        <dbReference type="Google" id="ProtNLM"/>
    </source>
</evidence>
<gene>
    <name evidence="1" type="ORF">E5S67_04429</name>
</gene>
<organism evidence="1 2">
    <name type="scientific">Microcoleus asticus IPMA8</name>
    <dbReference type="NCBI Taxonomy" id="2563858"/>
    <lineage>
        <taxon>Bacteria</taxon>
        <taxon>Bacillati</taxon>
        <taxon>Cyanobacteriota</taxon>
        <taxon>Cyanophyceae</taxon>
        <taxon>Oscillatoriophycideae</taxon>
        <taxon>Oscillatoriales</taxon>
        <taxon>Microcoleaceae</taxon>
        <taxon>Microcoleus</taxon>
        <taxon>Microcoleus asticus</taxon>
    </lineage>
</organism>
<protein>
    <recommendedName>
        <fullName evidence="3">Porin</fullName>
    </recommendedName>
</protein>
<sequence length="121" mass="13734">MGDDKTTGNLGYWVRLNFDTSFTGTDALRTRLQARNNDRYDRPTATPMTRTNFDGDGNSQITLDIKKNKDNATSVNVEALYRIQVSDFISVTLGVYMMTNMDRNKENGTTLVGVWRTSFTF</sequence>
<reference evidence="1 2" key="1">
    <citation type="journal article" date="2020" name="Sci. Rep.">
        <title>A novel cyanobacterial geosmin producer, revising GeoA distribution and dispersion patterns in Bacteria.</title>
        <authorList>
            <person name="Churro C."/>
            <person name="Semedo-Aguiar A.P."/>
            <person name="Silva A.D."/>
            <person name="Pereira-Leal J.B."/>
            <person name="Leite R.B."/>
        </authorList>
    </citation>
    <scope>NUCLEOTIDE SEQUENCE [LARGE SCALE GENOMIC DNA]</scope>
    <source>
        <strain evidence="1 2">IPMA8</strain>
    </source>
</reference>
<proteinExistence type="predicted"/>
<accession>A0ABX2D228</accession>
<dbReference type="EMBL" id="SRRZ01000093">
    <property type="protein sequence ID" value="NQE36664.1"/>
    <property type="molecule type" value="Genomic_DNA"/>
</dbReference>
<keyword evidence="2" id="KW-1185">Reference proteome</keyword>
<comment type="caution">
    <text evidence="1">The sequence shown here is derived from an EMBL/GenBank/DDBJ whole genome shotgun (WGS) entry which is preliminary data.</text>
</comment>